<keyword evidence="1" id="KW-0472">Membrane</keyword>
<feature type="transmembrane region" description="Helical" evidence="1">
    <location>
        <begin position="40"/>
        <end position="57"/>
    </location>
</feature>
<dbReference type="OrthoDB" id="3746662at2"/>
<proteinExistence type="predicted"/>
<feature type="transmembrane region" description="Helical" evidence="1">
    <location>
        <begin position="237"/>
        <end position="255"/>
    </location>
</feature>
<feature type="transmembrane region" description="Helical" evidence="1">
    <location>
        <begin position="147"/>
        <end position="164"/>
    </location>
</feature>
<reference evidence="2 3" key="1">
    <citation type="submission" date="2019-03" db="EMBL/GenBank/DDBJ databases">
        <title>Diversity of the mouse oral microbiome.</title>
        <authorList>
            <person name="Joseph S."/>
            <person name="Aduse-Opoku J."/>
            <person name="Curtis M."/>
            <person name="Wade W."/>
            <person name="Hashim A."/>
        </authorList>
    </citation>
    <scope>NUCLEOTIDE SEQUENCE [LARGE SCALE GENOMIC DNA]</scope>
    <source>
        <strain evidence="3">irhom_31</strain>
    </source>
</reference>
<dbReference type="EMBL" id="SPQC01000006">
    <property type="protein sequence ID" value="TFU23642.1"/>
    <property type="molecule type" value="Genomic_DNA"/>
</dbReference>
<dbReference type="Proteomes" id="UP000297951">
    <property type="component" value="Unassembled WGS sequence"/>
</dbReference>
<evidence type="ECO:0008006" key="4">
    <source>
        <dbReference type="Google" id="ProtNLM"/>
    </source>
</evidence>
<organism evidence="2 3">
    <name type="scientific">Rothia nasimurium</name>
    <dbReference type="NCBI Taxonomy" id="85336"/>
    <lineage>
        <taxon>Bacteria</taxon>
        <taxon>Bacillati</taxon>
        <taxon>Actinomycetota</taxon>
        <taxon>Actinomycetes</taxon>
        <taxon>Micrococcales</taxon>
        <taxon>Micrococcaceae</taxon>
        <taxon>Rothia</taxon>
    </lineage>
</organism>
<accession>A0A4Y9F5I5</accession>
<feature type="transmembrane region" description="Helical" evidence="1">
    <location>
        <begin position="300"/>
        <end position="317"/>
    </location>
</feature>
<keyword evidence="1" id="KW-1133">Transmembrane helix</keyword>
<gene>
    <name evidence="2" type="ORF">E4U03_02770</name>
</gene>
<keyword evidence="1" id="KW-0812">Transmembrane</keyword>
<feature type="transmembrane region" description="Helical" evidence="1">
    <location>
        <begin position="170"/>
        <end position="190"/>
    </location>
</feature>
<feature type="transmembrane region" description="Helical" evidence="1">
    <location>
        <begin position="120"/>
        <end position="140"/>
    </location>
</feature>
<sequence length="346" mass="39116">MYQPRHSTERLSVNKRYGYIDFIRLVCIFFIVIGHVWAEIPLTVFVYVFMILSGYLWKSGRELIPEARNKFKTLVYPYLGWGIPLLIILVIQLVFFAQIGTSDVLKTVATVLWGGEKAKAPFTAFWYFTAIWFSGIFYRYITQRSAFVYGVFIALSLLAGSFFGEVLANLPLGIGVAFCSLVFYAAGHALQVLQTKITVPWYISLLLLGASVYMIATAAVAPMVLKSGDFGTPVLSTLVYSLLALAWIASMEVLYQPLDALLEKPVAWFVGLATPIILLHPVPIWFWYNVGWTGKEMADKVPLFIICLIFRCYLLWSRRIWCHPGSRKFLPRNPSKFAVGNTANLT</sequence>
<comment type="caution">
    <text evidence="2">The sequence shown here is derived from an EMBL/GenBank/DDBJ whole genome shotgun (WGS) entry which is preliminary data.</text>
</comment>
<name>A0A4Y9F5I5_9MICC</name>
<feature type="transmembrane region" description="Helical" evidence="1">
    <location>
        <begin position="202"/>
        <end position="225"/>
    </location>
</feature>
<evidence type="ECO:0000313" key="3">
    <source>
        <dbReference type="Proteomes" id="UP000297951"/>
    </source>
</evidence>
<feature type="transmembrane region" description="Helical" evidence="1">
    <location>
        <begin position="78"/>
        <end position="100"/>
    </location>
</feature>
<dbReference type="AlphaFoldDB" id="A0A4Y9F5I5"/>
<evidence type="ECO:0000313" key="2">
    <source>
        <dbReference type="EMBL" id="TFU23642.1"/>
    </source>
</evidence>
<dbReference type="RefSeq" id="WP_135011461.1">
    <property type="nucleotide sequence ID" value="NZ_JADGLK010000006.1"/>
</dbReference>
<feature type="transmembrane region" description="Helical" evidence="1">
    <location>
        <begin position="16"/>
        <end position="34"/>
    </location>
</feature>
<evidence type="ECO:0000256" key="1">
    <source>
        <dbReference type="SAM" id="Phobius"/>
    </source>
</evidence>
<feature type="transmembrane region" description="Helical" evidence="1">
    <location>
        <begin position="267"/>
        <end position="288"/>
    </location>
</feature>
<protein>
    <recommendedName>
        <fullName evidence="4">Acyltransferase 3 domain-containing protein</fullName>
    </recommendedName>
</protein>